<comment type="caution">
    <text evidence="2">The sequence shown here is derived from an EMBL/GenBank/DDBJ whole genome shotgun (WGS) entry which is preliminary data.</text>
</comment>
<dbReference type="Proteomes" id="UP000475214">
    <property type="component" value="Unassembled WGS sequence"/>
</dbReference>
<dbReference type="PANTHER" id="PTHR43245">
    <property type="entry name" value="BIFUNCTIONAL POLYMYXIN RESISTANCE PROTEIN ARNA"/>
    <property type="match status" value="1"/>
</dbReference>
<evidence type="ECO:0000313" key="2">
    <source>
        <dbReference type="EMBL" id="NEE03805.1"/>
    </source>
</evidence>
<dbReference type="AlphaFoldDB" id="A0A6L9SEH0"/>
<accession>A0A6L9SEH0</accession>
<dbReference type="InterPro" id="IPR050177">
    <property type="entry name" value="Lipid_A_modif_metabolic_enz"/>
</dbReference>
<dbReference type="InterPro" id="IPR036291">
    <property type="entry name" value="NAD(P)-bd_dom_sf"/>
</dbReference>
<sequence length="246" mass="26557">MIMGRDGAQVRVLVVGGSGKVGRMVVPVLARHHELRLLDLVPPAEPGHGGFVEGSALDADVVREAAEGQDALIYLAMGRQTDWGTTPDWAKSHFDVNVTGVHLTLRAAAEAGVRQAVYTSSGSVFSEYLAQDHTADPVPDADDVYGLTKRLGEQVCAAAARRHGMSVTALRLVAPVPDDEWPTYDGPHRAGATAASDVARAYLGALERPRPGFHAYIVAGDVERRWIDWSHTERDLGWRPTSRPPQ</sequence>
<dbReference type="InterPro" id="IPR001509">
    <property type="entry name" value="Epimerase_deHydtase"/>
</dbReference>
<dbReference type="SUPFAM" id="SSF51735">
    <property type="entry name" value="NAD(P)-binding Rossmann-fold domains"/>
    <property type="match status" value="1"/>
</dbReference>
<gene>
    <name evidence="2" type="ORF">G1H10_26915</name>
</gene>
<feature type="domain" description="NAD-dependent epimerase/dehydratase" evidence="1">
    <location>
        <begin position="12"/>
        <end position="173"/>
    </location>
</feature>
<name>A0A6L9SEH0_9ACTN</name>
<proteinExistence type="predicted"/>
<dbReference type="Gene3D" id="3.40.50.720">
    <property type="entry name" value="NAD(P)-binding Rossmann-like Domain"/>
    <property type="match status" value="1"/>
</dbReference>
<protein>
    <submittedName>
        <fullName evidence="2">NAD(P)-dependent oxidoreductase</fullName>
    </submittedName>
</protein>
<evidence type="ECO:0000259" key="1">
    <source>
        <dbReference type="Pfam" id="PF01370"/>
    </source>
</evidence>
<dbReference type="Pfam" id="PF01370">
    <property type="entry name" value="Epimerase"/>
    <property type="match status" value="1"/>
</dbReference>
<dbReference type="EMBL" id="JAAGOA010000026">
    <property type="protein sequence ID" value="NEE03805.1"/>
    <property type="molecule type" value="Genomic_DNA"/>
</dbReference>
<evidence type="ECO:0000313" key="3">
    <source>
        <dbReference type="Proteomes" id="UP000475214"/>
    </source>
</evidence>
<organism evidence="2 3">
    <name type="scientific">Phytoactinopolyspora halotolerans</name>
    <dbReference type="NCBI Taxonomy" id="1981512"/>
    <lineage>
        <taxon>Bacteria</taxon>
        <taxon>Bacillati</taxon>
        <taxon>Actinomycetota</taxon>
        <taxon>Actinomycetes</taxon>
        <taxon>Jiangellales</taxon>
        <taxon>Jiangellaceae</taxon>
        <taxon>Phytoactinopolyspora</taxon>
    </lineage>
</organism>
<reference evidence="2 3" key="1">
    <citation type="submission" date="2020-02" db="EMBL/GenBank/DDBJ databases">
        <authorList>
            <person name="Li X.-J."/>
            <person name="Han X.-M."/>
        </authorList>
    </citation>
    <scope>NUCLEOTIDE SEQUENCE [LARGE SCALE GENOMIC DNA]</scope>
    <source>
        <strain evidence="2 3">CCTCC AB 2017055</strain>
    </source>
</reference>
<keyword evidence="3" id="KW-1185">Reference proteome</keyword>